<keyword evidence="8" id="KW-0902">Two-component regulatory system</keyword>
<dbReference type="PROSITE" id="PS50113">
    <property type="entry name" value="PAC"/>
    <property type="match status" value="1"/>
</dbReference>
<protein>
    <recommendedName>
        <fullName evidence="2">histidine kinase</fullName>
        <ecNumber evidence="2">2.7.13.3</ecNumber>
    </recommendedName>
</protein>
<keyword evidence="4" id="KW-0808">Transferase</keyword>
<dbReference type="InterPro" id="IPR013656">
    <property type="entry name" value="PAS_4"/>
</dbReference>
<feature type="domain" description="PAS" evidence="10">
    <location>
        <begin position="9"/>
        <end position="79"/>
    </location>
</feature>
<dbReference type="PRINTS" id="PR00344">
    <property type="entry name" value="BCTRLSENSOR"/>
</dbReference>
<keyword evidence="13" id="KW-1185">Reference proteome</keyword>
<reference evidence="12 13" key="1">
    <citation type="journal article" date="2010" name="Stand. Genomic Sci.">
        <title>Complete genome sequence of Spirochaeta smaragdinae type strain (SEBR 4228).</title>
        <authorList>
            <person name="Mavromatis K."/>
            <person name="Yasawong M."/>
            <person name="Chertkov O."/>
            <person name="Lapidus A."/>
            <person name="Lucas S."/>
            <person name="Nolan M."/>
            <person name="Del Rio T.G."/>
            <person name="Tice H."/>
            <person name="Cheng J.F."/>
            <person name="Pitluck S."/>
            <person name="Liolios K."/>
            <person name="Ivanova N."/>
            <person name="Tapia R."/>
            <person name="Han C."/>
            <person name="Bruce D."/>
            <person name="Goodwin L."/>
            <person name="Pati A."/>
            <person name="Chen A."/>
            <person name="Palaniappan K."/>
            <person name="Land M."/>
            <person name="Hauser L."/>
            <person name="Chang Y.J."/>
            <person name="Jeffries C.D."/>
            <person name="Detter J.C."/>
            <person name="Rohde M."/>
            <person name="Brambilla E."/>
            <person name="Spring S."/>
            <person name="Goker M."/>
            <person name="Sikorski J."/>
            <person name="Woyke T."/>
            <person name="Bristow J."/>
            <person name="Eisen J.A."/>
            <person name="Markowitz V."/>
            <person name="Hugenholtz P."/>
            <person name="Klenk H.P."/>
            <person name="Kyrpides N.C."/>
        </authorList>
    </citation>
    <scope>NUCLEOTIDE SEQUENCE [LARGE SCALE GENOMIC DNA]</scope>
    <source>
        <strain evidence="13">DSM 11293 / JCM 15392 / SEBR 4228</strain>
    </source>
</reference>
<dbReference type="OrthoDB" id="9784397at2"/>
<organism evidence="12 13">
    <name type="scientific">Sediminispirochaeta smaragdinae (strain DSM 11293 / JCM 15392 / SEBR 4228)</name>
    <name type="common">Spirochaeta smaragdinae</name>
    <dbReference type="NCBI Taxonomy" id="573413"/>
    <lineage>
        <taxon>Bacteria</taxon>
        <taxon>Pseudomonadati</taxon>
        <taxon>Spirochaetota</taxon>
        <taxon>Spirochaetia</taxon>
        <taxon>Spirochaetales</taxon>
        <taxon>Spirochaetaceae</taxon>
        <taxon>Sediminispirochaeta</taxon>
    </lineage>
</organism>
<dbReference type="Gene3D" id="3.30.565.10">
    <property type="entry name" value="Histidine kinase-like ATPase, C-terminal domain"/>
    <property type="match status" value="1"/>
</dbReference>
<accession>E1R5X5</accession>
<evidence type="ECO:0000256" key="6">
    <source>
        <dbReference type="ARBA" id="ARBA00022777"/>
    </source>
</evidence>
<evidence type="ECO:0000256" key="3">
    <source>
        <dbReference type="ARBA" id="ARBA00022553"/>
    </source>
</evidence>
<dbReference type="InterPro" id="IPR000700">
    <property type="entry name" value="PAS-assoc_C"/>
</dbReference>
<dbReference type="PROSITE" id="PS50112">
    <property type="entry name" value="PAS"/>
    <property type="match status" value="1"/>
</dbReference>
<dbReference type="Gene3D" id="1.10.287.130">
    <property type="match status" value="1"/>
</dbReference>
<dbReference type="STRING" id="573413.Spirs_1613"/>
<dbReference type="InterPro" id="IPR036097">
    <property type="entry name" value="HisK_dim/P_sf"/>
</dbReference>
<dbReference type="eggNOG" id="COG3829">
    <property type="taxonomic scope" value="Bacteria"/>
</dbReference>
<dbReference type="EMBL" id="CP002116">
    <property type="protein sequence ID" value="ADK80740.1"/>
    <property type="molecule type" value="Genomic_DNA"/>
</dbReference>
<name>E1R5X5_SEDSS</name>
<dbReference type="GO" id="GO:0005524">
    <property type="term" value="F:ATP binding"/>
    <property type="evidence" value="ECO:0007669"/>
    <property type="project" value="UniProtKB-KW"/>
</dbReference>
<dbReference type="Gene3D" id="3.30.450.20">
    <property type="entry name" value="PAS domain"/>
    <property type="match status" value="1"/>
</dbReference>
<keyword evidence="7" id="KW-0067">ATP-binding</keyword>
<dbReference type="SUPFAM" id="SSF47384">
    <property type="entry name" value="Homodimeric domain of signal transducing histidine kinase"/>
    <property type="match status" value="1"/>
</dbReference>
<dbReference type="Proteomes" id="UP000002318">
    <property type="component" value="Chromosome"/>
</dbReference>
<keyword evidence="5" id="KW-0547">Nucleotide-binding</keyword>
<dbReference type="InterPro" id="IPR004358">
    <property type="entry name" value="Sig_transdc_His_kin-like_C"/>
</dbReference>
<dbReference type="PROSITE" id="PS50109">
    <property type="entry name" value="HIS_KIN"/>
    <property type="match status" value="1"/>
</dbReference>
<dbReference type="KEGG" id="ssm:Spirs_1613"/>
<dbReference type="Pfam" id="PF02518">
    <property type="entry name" value="HATPase_c"/>
    <property type="match status" value="1"/>
</dbReference>
<dbReference type="eggNOG" id="COG4191">
    <property type="taxonomic scope" value="Bacteria"/>
</dbReference>
<feature type="domain" description="Histidine kinase" evidence="9">
    <location>
        <begin position="148"/>
        <end position="383"/>
    </location>
</feature>
<evidence type="ECO:0000256" key="5">
    <source>
        <dbReference type="ARBA" id="ARBA00022741"/>
    </source>
</evidence>
<dbReference type="NCBIfam" id="TIGR00229">
    <property type="entry name" value="sensory_box"/>
    <property type="match status" value="1"/>
</dbReference>
<dbReference type="SUPFAM" id="SSF55785">
    <property type="entry name" value="PYP-like sensor domain (PAS domain)"/>
    <property type="match status" value="1"/>
</dbReference>
<evidence type="ECO:0000256" key="1">
    <source>
        <dbReference type="ARBA" id="ARBA00000085"/>
    </source>
</evidence>
<dbReference type="PANTHER" id="PTHR43065:SF46">
    <property type="entry name" value="C4-DICARBOXYLATE TRANSPORT SENSOR PROTEIN DCTB"/>
    <property type="match status" value="1"/>
</dbReference>
<dbReference type="SMART" id="SM00387">
    <property type="entry name" value="HATPase_c"/>
    <property type="match status" value="1"/>
</dbReference>
<dbReference type="CDD" id="cd00082">
    <property type="entry name" value="HisKA"/>
    <property type="match status" value="1"/>
</dbReference>
<dbReference type="InterPro" id="IPR003594">
    <property type="entry name" value="HATPase_dom"/>
</dbReference>
<dbReference type="RefSeq" id="WP_013254204.1">
    <property type="nucleotide sequence ID" value="NC_014364.1"/>
</dbReference>
<feature type="domain" description="PAC" evidence="11">
    <location>
        <begin position="83"/>
        <end position="135"/>
    </location>
</feature>
<proteinExistence type="predicted"/>
<dbReference type="SUPFAM" id="SSF55874">
    <property type="entry name" value="ATPase domain of HSP90 chaperone/DNA topoisomerase II/histidine kinase"/>
    <property type="match status" value="1"/>
</dbReference>
<evidence type="ECO:0000256" key="2">
    <source>
        <dbReference type="ARBA" id="ARBA00012438"/>
    </source>
</evidence>
<evidence type="ECO:0000259" key="9">
    <source>
        <dbReference type="PROSITE" id="PS50109"/>
    </source>
</evidence>
<evidence type="ECO:0000256" key="7">
    <source>
        <dbReference type="ARBA" id="ARBA00022840"/>
    </source>
</evidence>
<sequence length="383" mass="43058">MEIESSEEILTFFQNLLKSTDTIIIIADADVHIKYWNEKAEQFFNIKESSVRGRKLSDIAIPQFIKPVMEAVKEAVEKRWQVFLPDLYIRQENDTGRYIGLNIVPIYLQSGTHAGFLIDGKDITETREMKRQNEESQKFRAIGEMAAGIIHEINTPVQFIKNNLQYLNACTDEVRSWLNTPGSEGKREILSTVEDFPEVLHQSLEGIDRITSIIRSLRNYAHPGYDKPVPFSPSQALEDAVTLSENQWKHIARLHTLLPEKPIMVQGFPSLFSQAMVNIIINATHAIEERFGDDALSKGIIEIELEEVGSRAVIRISDNGTGMTEEVKSRVFEPFFTTKPQGKGTGQGLAIVYTAITGKHRGSIHVDSLSGEGTTFTIEVPKG</sequence>
<dbReference type="CDD" id="cd00130">
    <property type="entry name" value="PAS"/>
    <property type="match status" value="1"/>
</dbReference>
<dbReference type="Pfam" id="PF08448">
    <property type="entry name" value="PAS_4"/>
    <property type="match status" value="1"/>
</dbReference>
<evidence type="ECO:0000313" key="12">
    <source>
        <dbReference type="EMBL" id="ADK80740.1"/>
    </source>
</evidence>
<dbReference type="PANTHER" id="PTHR43065">
    <property type="entry name" value="SENSOR HISTIDINE KINASE"/>
    <property type="match status" value="1"/>
</dbReference>
<dbReference type="InterPro" id="IPR003661">
    <property type="entry name" value="HisK_dim/P_dom"/>
</dbReference>
<evidence type="ECO:0000259" key="11">
    <source>
        <dbReference type="PROSITE" id="PS50113"/>
    </source>
</evidence>
<dbReference type="GO" id="GO:0000155">
    <property type="term" value="F:phosphorelay sensor kinase activity"/>
    <property type="evidence" value="ECO:0007669"/>
    <property type="project" value="InterPro"/>
</dbReference>
<dbReference type="AlphaFoldDB" id="E1R5X5"/>
<keyword evidence="6 12" id="KW-0418">Kinase</keyword>
<dbReference type="HOGENOM" id="CLU_000445_114_39_12"/>
<evidence type="ECO:0000256" key="8">
    <source>
        <dbReference type="ARBA" id="ARBA00023012"/>
    </source>
</evidence>
<dbReference type="InterPro" id="IPR035965">
    <property type="entry name" value="PAS-like_dom_sf"/>
</dbReference>
<keyword evidence="3" id="KW-0597">Phosphoprotein</keyword>
<evidence type="ECO:0000256" key="4">
    <source>
        <dbReference type="ARBA" id="ARBA00022679"/>
    </source>
</evidence>
<dbReference type="EC" id="2.7.13.3" evidence="2"/>
<dbReference type="InterPro" id="IPR005467">
    <property type="entry name" value="His_kinase_dom"/>
</dbReference>
<comment type="catalytic activity">
    <reaction evidence="1">
        <text>ATP + protein L-histidine = ADP + protein N-phospho-L-histidine.</text>
        <dbReference type="EC" id="2.7.13.3"/>
    </reaction>
</comment>
<gene>
    <name evidence="12" type="ordered locus">Spirs_1613</name>
</gene>
<dbReference type="InterPro" id="IPR036890">
    <property type="entry name" value="HATPase_C_sf"/>
</dbReference>
<evidence type="ECO:0000313" key="13">
    <source>
        <dbReference type="Proteomes" id="UP000002318"/>
    </source>
</evidence>
<dbReference type="SMART" id="SM00091">
    <property type="entry name" value="PAS"/>
    <property type="match status" value="1"/>
</dbReference>
<evidence type="ECO:0000259" key="10">
    <source>
        <dbReference type="PROSITE" id="PS50112"/>
    </source>
</evidence>
<dbReference type="InterPro" id="IPR000014">
    <property type="entry name" value="PAS"/>
</dbReference>